<dbReference type="AlphaFoldDB" id="A0A151LHH3"/>
<dbReference type="SMART" id="SM00513">
    <property type="entry name" value="SAP"/>
    <property type="match status" value="1"/>
</dbReference>
<dbReference type="GO" id="GO:0005634">
    <property type="term" value="C:nucleus"/>
    <property type="evidence" value="ECO:0007669"/>
    <property type="project" value="TreeGrafter"/>
</dbReference>
<evidence type="ECO:0000256" key="3">
    <source>
        <dbReference type="SAM" id="MobiDB-lite"/>
    </source>
</evidence>
<evidence type="ECO:0000313" key="6">
    <source>
        <dbReference type="EMBL" id="KYN98414.1"/>
    </source>
</evidence>
<dbReference type="RefSeq" id="XP_019970482.1">
    <property type="nucleotide sequence ID" value="XM_020114782.1"/>
</dbReference>
<dbReference type="PANTHER" id="PTHR46551">
    <property type="entry name" value="SAP DOMAIN-CONTAINING RIBONUCLEOPROTEIN"/>
    <property type="match status" value="1"/>
</dbReference>
<feature type="domain" description="SAP" evidence="5">
    <location>
        <begin position="4"/>
        <end position="38"/>
    </location>
</feature>
<dbReference type="VEuPathDB" id="PlasmoDB:PRCDC_0910500"/>
<dbReference type="PROSITE" id="PS50800">
    <property type="entry name" value="SAP"/>
    <property type="match status" value="1"/>
</dbReference>
<keyword evidence="1" id="KW-0597">Phosphoprotein</keyword>
<protein>
    <recommendedName>
        <fullName evidence="5">SAP domain-containing protein</fullName>
    </recommendedName>
</protein>
<dbReference type="Pfam" id="PF02037">
    <property type="entry name" value="SAP"/>
    <property type="match status" value="1"/>
</dbReference>
<evidence type="ECO:0000259" key="5">
    <source>
        <dbReference type="PROSITE" id="PS50800"/>
    </source>
</evidence>
<dbReference type="EMBL" id="LVLA01000010">
    <property type="protein sequence ID" value="KYN98414.1"/>
    <property type="molecule type" value="Genomic_DNA"/>
</dbReference>
<reference evidence="6 7" key="1">
    <citation type="journal article" date="2016" name="Nat. Commun.">
        <title>Genomes of cryptic chimpanzee Plasmodium species reveal key evolutionary events leading to human malaria.</title>
        <authorList>
            <person name="Sundararaman S.A."/>
            <person name="Plenderleith L.J."/>
            <person name="Liu W."/>
            <person name="Loy D.E."/>
            <person name="Learn G.H."/>
            <person name="Li Y."/>
            <person name="Shaw K.S."/>
            <person name="Ayouba A."/>
            <person name="Peeters M."/>
            <person name="Speede S."/>
            <person name="Shaw G.M."/>
            <person name="Bushman F.D."/>
            <person name="Brisson D."/>
            <person name="Rayner J.C."/>
            <person name="Sharp P.M."/>
            <person name="Hahn B.H."/>
        </authorList>
    </citation>
    <scope>NUCLEOTIDE SEQUENCE [LARGE SCALE GENOMIC DNA]</scope>
    <source>
        <strain evidence="6 7">SY57</strain>
    </source>
</reference>
<organism evidence="6 7">
    <name type="scientific">Plasmodium reichenowi</name>
    <dbReference type="NCBI Taxonomy" id="5854"/>
    <lineage>
        <taxon>Eukaryota</taxon>
        <taxon>Sar</taxon>
        <taxon>Alveolata</taxon>
        <taxon>Apicomplexa</taxon>
        <taxon>Aconoidasida</taxon>
        <taxon>Haemosporida</taxon>
        <taxon>Plasmodiidae</taxon>
        <taxon>Plasmodium</taxon>
        <taxon>Plasmodium (Laverania)</taxon>
    </lineage>
</organism>
<dbReference type="InterPro" id="IPR003034">
    <property type="entry name" value="SAP_dom"/>
</dbReference>
<evidence type="ECO:0000256" key="1">
    <source>
        <dbReference type="ARBA" id="ARBA00022553"/>
    </source>
</evidence>
<dbReference type="InterPro" id="IPR052240">
    <property type="entry name" value="SAP_domain_ribonucleoprotein"/>
</dbReference>
<dbReference type="KEGG" id="prei:PRSY57_0910500"/>
<feature type="region of interest" description="Disordered" evidence="3">
    <location>
        <begin position="139"/>
        <end position="166"/>
    </location>
</feature>
<keyword evidence="4" id="KW-1133">Transmembrane helix</keyword>
<dbReference type="InterPro" id="IPR036361">
    <property type="entry name" value="SAP_dom_sf"/>
</dbReference>
<keyword evidence="4" id="KW-0812">Transmembrane</keyword>
<dbReference type="PANTHER" id="PTHR46551:SF1">
    <property type="entry name" value="SAP DOMAIN-CONTAINING RIBONUCLEOPROTEIN"/>
    <property type="match status" value="1"/>
</dbReference>
<dbReference type="VEuPathDB" id="PlasmoDB:PRG01_0919900"/>
<dbReference type="GeneID" id="30953826"/>
<proteinExistence type="inferred from homology"/>
<feature type="transmembrane region" description="Helical" evidence="4">
    <location>
        <begin position="213"/>
        <end position="232"/>
    </location>
</feature>
<comment type="caution">
    <text evidence="6">The sequence shown here is derived from an EMBL/GenBank/DDBJ whole genome shotgun (WGS) entry which is preliminary data.</text>
</comment>
<dbReference type="Gene3D" id="1.10.720.30">
    <property type="entry name" value="SAP domain"/>
    <property type="match status" value="1"/>
</dbReference>
<sequence length="288" mass="33500">MSNYQNLKCSELKDLLAKRGLPSHGKKNELLERLLKHEEKDNINSLSSSYILDNSNINNDDNKNNNFSFQNNASNNSLKLQSSSNLIFEKKTVGSFGKVDDNNKKTIPSVNNKEDSNNKIGLNKMKNYIRNILTINSNSPNSTYDKSKGTNDNKNNPNKDTNDQKSKIVIQEITFNDVSSSSQNTLQRNIISTDDNDSYLSEEKKRELRRKRFVYIHIYLFIYIFFFLFSIVTHKMEEENKRKRAERFGLNVIKMNDFEKKKKRAERFGLLQDSEKLKARALRFGITQ</sequence>
<keyword evidence="4" id="KW-0472">Membrane</keyword>
<dbReference type="FunFam" id="1.10.720.30:FF:000025">
    <property type="entry name" value="Protein THO1"/>
    <property type="match status" value="1"/>
</dbReference>
<evidence type="ECO:0000256" key="2">
    <source>
        <dbReference type="ARBA" id="ARBA00046328"/>
    </source>
</evidence>
<comment type="similarity">
    <text evidence="2">Belongs to the SAP domain-containing ribonucleoprotein family.</text>
</comment>
<dbReference type="GO" id="GO:0016973">
    <property type="term" value="P:poly(A)+ mRNA export from nucleus"/>
    <property type="evidence" value="ECO:0007669"/>
    <property type="project" value="TreeGrafter"/>
</dbReference>
<dbReference type="SUPFAM" id="SSF68906">
    <property type="entry name" value="SAP domain"/>
    <property type="match status" value="1"/>
</dbReference>
<name>A0A151LHH3_PLARE</name>
<dbReference type="Proteomes" id="UP000076359">
    <property type="component" value="Chromosome 9"/>
</dbReference>
<evidence type="ECO:0000256" key="4">
    <source>
        <dbReference type="SAM" id="Phobius"/>
    </source>
</evidence>
<evidence type="ECO:0000313" key="7">
    <source>
        <dbReference type="Proteomes" id="UP000076359"/>
    </source>
</evidence>
<accession>A0A151LHH3</accession>
<gene>
    <name evidence="6" type="ORF">PRSY57_0910500</name>
</gene>